<dbReference type="Proteomes" id="UP000503349">
    <property type="component" value="Chromosome 19"/>
</dbReference>
<name>A0A6G1QKU1_CHAAH</name>
<evidence type="ECO:0000313" key="1">
    <source>
        <dbReference type="EMBL" id="KAF3703320.1"/>
    </source>
</evidence>
<dbReference type="AlphaFoldDB" id="A0A6G1QKU1"/>
<organism evidence="1 2">
    <name type="scientific">Channa argus</name>
    <name type="common">Northern snakehead</name>
    <name type="synonym">Ophicephalus argus</name>
    <dbReference type="NCBI Taxonomy" id="215402"/>
    <lineage>
        <taxon>Eukaryota</taxon>
        <taxon>Metazoa</taxon>
        <taxon>Chordata</taxon>
        <taxon>Craniata</taxon>
        <taxon>Vertebrata</taxon>
        <taxon>Euteleostomi</taxon>
        <taxon>Actinopterygii</taxon>
        <taxon>Neopterygii</taxon>
        <taxon>Teleostei</taxon>
        <taxon>Neoteleostei</taxon>
        <taxon>Acanthomorphata</taxon>
        <taxon>Anabantaria</taxon>
        <taxon>Anabantiformes</taxon>
        <taxon>Channoidei</taxon>
        <taxon>Channidae</taxon>
        <taxon>Channa</taxon>
    </lineage>
</organism>
<keyword evidence="2" id="KW-1185">Reference proteome</keyword>
<protein>
    <submittedName>
        <fullName evidence="1">Uncharacterized protein</fullName>
    </submittedName>
</protein>
<reference evidence="1 2" key="1">
    <citation type="submission" date="2019-02" db="EMBL/GenBank/DDBJ databases">
        <title>Opniocepnalus argus genome.</title>
        <authorList>
            <person name="Zhou C."/>
            <person name="Xiao S."/>
        </authorList>
    </citation>
    <scope>NUCLEOTIDE SEQUENCE [LARGE SCALE GENOMIC DNA]</scope>
    <source>
        <strain evidence="1">OARG1902GOOAL</strain>
        <tissue evidence="1">Muscle</tissue>
    </source>
</reference>
<gene>
    <name evidence="1" type="ORF">EXN66_Car019008</name>
</gene>
<sequence>MCNLSCKHDKLLASRLRLVSQATSIKLLPLLQIVASNFRLSGAWTEKKA</sequence>
<dbReference type="EMBL" id="CM015730">
    <property type="protein sequence ID" value="KAF3703320.1"/>
    <property type="molecule type" value="Genomic_DNA"/>
</dbReference>
<accession>A0A6G1QKU1</accession>
<reference evidence="2" key="2">
    <citation type="submission" date="2019-02" db="EMBL/GenBank/DDBJ databases">
        <title>Opniocepnalus argus Var Kimnra genome.</title>
        <authorList>
            <person name="Zhou C."/>
            <person name="Xiao S."/>
        </authorList>
    </citation>
    <scope>NUCLEOTIDE SEQUENCE [LARGE SCALE GENOMIC DNA]</scope>
</reference>
<proteinExistence type="predicted"/>
<evidence type="ECO:0000313" key="2">
    <source>
        <dbReference type="Proteomes" id="UP000503349"/>
    </source>
</evidence>